<dbReference type="GO" id="GO:0005730">
    <property type="term" value="C:nucleolus"/>
    <property type="evidence" value="ECO:0007669"/>
    <property type="project" value="TreeGrafter"/>
</dbReference>
<accession>A0A6A5MD96</accession>
<sequence length="169" mass="19193">MGKMYNKSNKKKQAASSDANNGPLPATEEHMDMKKIMKDIQDFSNSHMSWKERKKIEDRKVVSLGGKAPKNQRLPLSVARPMMKKQKEREQKMLQEGMILGRFGGKLANSNKKRPTGKHRPEDRGLKSSEGHFRNGVLNVGHLLSSEHGTRTNMSKIWKKKGGDKKGLW</sequence>
<feature type="region of interest" description="Disordered" evidence="1">
    <location>
        <begin position="1"/>
        <end position="31"/>
    </location>
</feature>
<comment type="caution">
    <text evidence="2">The sequence shown here is derived from an EMBL/GenBank/DDBJ whole genome shotgun (WGS) entry which is preliminary data.</text>
</comment>
<dbReference type="Proteomes" id="UP000447434">
    <property type="component" value="Chromosome 4"/>
</dbReference>
<dbReference type="PANTHER" id="PTHR28096:SF1">
    <property type="entry name" value="PROTEIN FAF1"/>
    <property type="match status" value="1"/>
</dbReference>
<keyword evidence="3" id="KW-1185">Reference proteome</keyword>
<evidence type="ECO:0000313" key="2">
    <source>
        <dbReference type="EMBL" id="KAE9614854.1"/>
    </source>
</evidence>
<evidence type="ECO:0000313" key="3">
    <source>
        <dbReference type="Proteomes" id="UP000447434"/>
    </source>
</evidence>
<dbReference type="InterPro" id="IPR053030">
    <property type="entry name" value="Ribosomal_biogenesis_FAF1-like"/>
</dbReference>
<dbReference type="GO" id="GO:0000462">
    <property type="term" value="P:maturation of SSU-rRNA from tricistronic rRNA transcript (SSU-rRNA, 5.8S rRNA, LSU-rRNA)"/>
    <property type="evidence" value="ECO:0007669"/>
    <property type="project" value="TreeGrafter"/>
</dbReference>
<name>A0A6A5MD96_LUPAL</name>
<organism evidence="2 3">
    <name type="scientific">Lupinus albus</name>
    <name type="common">White lupine</name>
    <name type="synonym">Lupinus termis</name>
    <dbReference type="NCBI Taxonomy" id="3870"/>
    <lineage>
        <taxon>Eukaryota</taxon>
        <taxon>Viridiplantae</taxon>
        <taxon>Streptophyta</taxon>
        <taxon>Embryophyta</taxon>
        <taxon>Tracheophyta</taxon>
        <taxon>Spermatophyta</taxon>
        <taxon>Magnoliopsida</taxon>
        <taxon>eudicotyledons</taxon>
        <taxon>Gunneridae</taxon>
        <taxon>Pentapetalae</taxon>
        <taxon>rosids</taxon>
        <taxon>fabids</taxon>
        <taxon>Fabales</taxon>
        <taxon>Fabaceae</taxon>
        <taxon>Papilionoideae</taxon>
        <taxon>50 kb inversion clade</taxon>
        <taxon>genistoids sensu lato</taxon>
        <taxon>core genistoids</taxon>
        <taxon>Genisteae</taxon>
        <taxon>Lupinus</taxon>
    </lineage>
</organism>
<dbReference type="InterPro" id="IPR027973">
    <property type="entry name" value="FSAF1-like"/>
</dbReference>
<feature type="region of interest" description="Disordered" evidence="1">
    <location>
        <begin position="63"/>
        <end position="169"/>
    </location>
</feature>
<dbReference type="OrthoDB" id="5556956at2759"/>
<gene>
    <name evidence="2" type="ORF">Lalb_Chr04g0249071</name>
</gene>
<protein>
    <submittedName>
        <fullName evidence="2">Uncharacterized protein</fullName>
    </submittedName>
</protein>
<proteinExistence type="predicted"/>
<dbReference type="EMBL" id="WOCE01000004">
    <property type="protein sequence ID" value="KAE9614854.1"/>
    <property type="molecule type" value="Genomic_DNA"/>
</dbReference>
<dbReference type="AlphaFoldDB" id="A0A6A5MD96"/>
<dbReference type="PANTHER" id="PTHR28096">
    <property type="entry name" value="PROTEIN FAF1"/>
    <property type="match status" value="1"/>
</dbReference>
<evidence type="ECO:0000256" key="1">
    <source>
        <dbReference type="SAM" id="MobiDB-lite"/>
    </source>
</evidence>
<dbReference type="Pfam" id="PF15375">
    <property type="entry name" value="FSAF1"/>
    <property type="match status" value="1"/>
</dbReference>
<reference evidence="3" key="1">
    <citation type="journal article" date="2020" name="Nat. Commun.">
        <title>Genome sequence of the cluster root forming white lupin.</title>
        <authorList>
            <person name="Hufnagel B."/>
            <person name="Marques A."/>
            <person name="Soriano A."/>
            <person name="Marques L."/>
            <person name="Divol F."/>
            <person name="Doumas P."/>
            <person name="Sallet E."/>
            <person name="Mancinotti D."/>
            <person name="Carrere S."/>
            <person name="Marande W."/>
            <person name="Arribat S."/>
            <person name="Keller J."/>
            <person name="Huneau C."/>
            <person name="Blein T."/>
            <person name="Aime D."/>
            <person name="Laguerre M."/>
            <person name="Taylor J."/>
            <person name="Schubert V."/>
            <person name="Nelson M."/>
            <person name="Geu-Flores F."/>
            <person name="Crespi M."/>
            <person name="Gallardo-Guerrero K."/>
            <person name="Delaux P.-M."/>
            <person name="Salse J."/>
            <person name="Berges H."/>
            <person name="Guyot R."/>
            <person name="Gouzy J."/>
            <person name="Peret B."/>
        </authorList>
    </citation>
    <scope>NUCLEOTIDE SEQUENCE [LARGE SCALE GENOMIC DNA]</scope>
    <source>
        <strain evidence="3">cv. Amiga</strain>
    </source>
</reference>
<feature type="compositionally biased region" description="Basic and acidic residues" evidence="1">
    <location>
        <begin position="119"/>
        <end position="133"/>
    </location>
</feature>